<dbReference type="CDD" id="cd07576">
    <property type="entry name" value="R-amidase_like"/>
    <property type="match status" value="1"/>
</dbReference>
<evidence type="ECO:0000259" key="2">
    <source>
        <dbReference type="PROSITE" id="PS50263"/>
    </source>
</evidence>
<feature type="domain" description="CN hydrolase" evidence="2">
    <location>
        <begin position="5"/>
        <end position="240"/>
    </location>
</feature>
<evidence type="ECO:0000256" key="1">
    <source>
        <dbReference type="ARBA" id="ARBA00022801"/>
    </source>
</evidence>
<dbReference type="EMBL" id="ONZG01000015">
    <property type="protein sequence ID" value="SPJ31051.1"/>
    <property type="molecule type" value="Genomic_DNA"/>
</dbReference>
<keyword evidence="1 3" id="KW-0378">Hydrolase</keyword>
<dbReference type="InterPro" id="IPR036526">
    <property type="entry name" value="C-N_Hydrolase_sf"/>
</dbReference>
<dbReference type="RefSeq" id="WP_108792094.1">
    <property type="nucleotide sequence ID" value="NZ_ONZG01000015.1"/>
</dbReference>
<dbReference type="OrthoDB" id="9811121at2"/>
<dbReference type="Pfam" id="PF00795">
    <property type="entry name" value="CN_hydrolase"/>
    <property type="match status" value="1"/>
</dbReference>
<evidence type="ECO:0000313" key="3">
    <source>
        <dbReference type="EMBL" id="SPJ31051.1"/>
    </source>
</evidence>
<dbReference type="Proteomes" id="UP000244898">
    <property type="component" value="Unassembled WGS sequence"/>
</dbReference>
<sequence length="285" mass="30676">MVDSLNIAVAQSPADLFGPQARLAWLAECLARLDGQEVDLLLLPELFLTGYNIGEKVTEWAEPVAGSLARTIAALACRHNIAIHYGFAEREGERIYNAAACIARNGTLLACHRKLLLPPRFEGDHFSPGESYTQFEIDGIKAATLICYDAEFPETFRAVASAGAELVLVPTALGAQWGVVANTVIPARAFENGIYVCYANSCGTENDMSFFGGSCVIAPNGAELARAGAGEEILQAKIEKGAVQAAQSRLPYLIDRQNLRGLCREFDQAQALSLRNMATGAPEQR</sequence>
<organism evidence="3 4">
    <name type="scientific">Falsiruegeria mediterranea M17</name>
    <dbReference type="NCBI Taxonomy" id="1200281"/>
    <lineage>
        <taxon>Bacteria</taxon>
        <taxon>Pseudomonadati</taxon>
        <taxon>Pseudomonadota</taxon>
        <taxon>Alphaproteobacteria</taxon>
        <taxon>Rhodobacterales</taxon>
        <taxon>Roseobacteraceae</taxon>
        <taxon>Falsiruegeria</taxon>
    </lineage>
</organism>
<keyword evidence="4" id="KW-1185">Reference proteome</keyword>
<dbReference type="Gene3D" id="3.60.110.10">
    <property type="entry name" value="Carbon-nitrogen hydrolase"/>
    <property type="match status" value="1"/>
</dbReference>
<dbReference type="EC" id="3.5.1.100" evidence="3"/>
<dbReference type="InterPro" id="IPR003010">
    <property type="entry name" value="C-N_Hydrolase"/>
</dbReference>
<accession>A0A2R8CF42</accession>
<dbReference type="AlphaFoldDB" id="A0A2R8CF42"/>
<gene>
    <name evidence="3" type="primary">ramA_1</name>
    <name evidence="3" type="ORF">TRM7615_04590</name>
</gene>
<dbReference type="PANTHER" id="PTHR43674">
    <property type="entry name" value="NITRILASE C965.09-RELATED"/>
    <property type="match status" value="1"/>
</dbReference>
<dbReference type="InterPro" id="IPR044083">
    <property type="entry name" value="RamA-like"/>
</dbReference>
<dbReference type="InterPro" id="IPR050345">
    <property type="entry name" value="Aliph_Amidase/BUP"/>
</dbReference>
<protein>
    <submittedName>
        <fullName evidence="3">(R)-stereoselective amidase</fullName>
        <ecNumber evidence="3">3.5.1.100</ecNumber>
    </submittedName>
</protein>
<dbReference type="SUPFAM" id="SSF56317">
    <property type="entry name" value="Carbon-nitrogen hydrolase"/>
    <property type="match status" value="1"/>
</dbReference>
<proteinExistence type="predicted"/>
<name>A0A2R8CF42_9RHOB</name>
<evidence type="ECO:0000313" key="4">
    <source>
        <dbReference type="Proteomes" id="UP000244898"/>
    </source>
</evidence>
<dbReference type="PROSITE" id="PS50263">
    <property type="entry name" value="CN_HYDROLASE"/>
    <property type="match status" value="1"/>
</dbReference>
<dbReference type="GO" id="GO:0016811">
    <property type="term" value="F:hydrolase activity, acting on carbon-nitrogen (but not peptide) bonds, in linear amides"/>
    <property type="evidence" value="ECO:0007669"/>
    <property type="project" value="TreeGrafter"/>
</dbReference>
<reference evidence="4" key="1">
    <citation type="submission" date="2018-03" db="EMBL/GenBank/DDBJ databases">
        <authorList>
            <person name="Rodrigo-Torres L."/>
            <person name="Arahal R. D."/>
            <person name="Lucena T."/>
        </authorList>
    </citation>
    <scope>NUCLEOTIDE SEQUENCE [LARGE SCALE GENOMIC DNA]</scope>
    <source>
        <strain evidence="4">CECT 7615</strain>
    </source>
</reference>
<dbReference type="PANTHER" id="PTHR43674:SF2">
    <property type="entry name" value="BETA-UREIDOPROPIONASE"/>
    <property type="match status" value="1"/>
</dbReference>